<dbReference type="InterPro" id="IPR041916">
    <property type="entry name" value="Anti_sigma_zinc_sf"/>
</dbReference>
<dbReference type="InterPro" id="IPR025979">
    <property type="entry name" value="ChrR-like_cupin_dom"/>
</dbReference>
<dbReference type="InterPro" id="IPR012807">
    <property type="entry name" value="Anti-sigma_ChrR"/>
</dbReference>
<dbReference type="InterPro" id="IPR014710">
    <property type="entry name" value="RmlC-like_jellyroll"/>
</dbReference>
<dbReference type="Gene3D" id="1.10.10.1320">
    <property type="entry name" value="Anti-sigma factor, zinc-finger domain"/>
    <property type="match status" value="1"/>
</dbReference>
<accession>A0A557PAZ7</accession>
<evidence type="ECO:0000313" key="2">
    <source>
        <dbReference type="EMBL" id="TVO37827.1"/>
    </source>
</evidence>
<dbReference type="CDD" id="cd20301">
    <property type="entry name" value="cupin_ChrR"/>
    <property type="match status" value="1"/>
</dbReference>
<comment type="caution">
    <text evidence="2">The sequence shown here is derived from an EMBL/GenBank/DDBJ whole genome shotgun (WGS) entry which is preliminary data.</text>
</comment>
<dbReference type="Gene3D" id="2.60.120.10">
    <property type="entry name" value="Jelly Rolls"/>
    <property type="match status" value="1"/>
</dbReference>
<dbReference type="AlphaFoldDB" id="A0A557PAZ7"/>
<proteinExistence type="predicted"/>
<dbReference type="EMBL" id="VMKJ01000008">
    <property type="protein sequence ID" value="TVO37827.1"/>
    <property type="molecule type" value="Genomic_DNA"/>
</dbReference>
<dbReference type="Proteomes" id="UP000319828">
    <property type="component" value="Unassembled WGS sequence"/>
</dbReference>
<dbReference type="InterPro" id="IPR011051">
    <property type="entry name" value="RmlC_Cupin_sf"/>
</dbReference>
<name>A0A557PAZ7_9VIBR</name>
<dbReference type="Pfam" id="PF12973">
    <property type="entry name" value="Cupin_7"/>
    <property type="match status" value="1"/>
</dbReference>
<sequence length="223" mass="24957">MRHHPTHELMTVFASGELPASLSIAVAAHLELCHDCQTLADRITQQAAQQEFTTPSSTPSQQDHEDDFADMIAQITQDDALLDTLFYTTETTEQTIEFKGQHYTLPRALQSLVLQKPQKLGKLTRSRIDLQEGSLKTSLLHIEPGGSVPMHTHRGFELTLLLDGEFEDEMGKYQKGDFIWLTGEHEHTPTTTTGCLCFTVSNDALQFTQGISKLLNPIGQFIY</sequence>
<feature type="domain" description="ChrR-like cupin" evidence="1">
    <location>
        <begin position="135"/>
        <end position="201"/>
    </location>
</feature>
<evidence type="ECO:0000259" key="1">
    <source>
        <dbReference type="Pfam" id="PF12973"/>
    </source>
</evidence>
<organism evidence="2 3">
    <name type="scientific">Vibrio algivorus</name>
    <dbReference type="NCBI Taxonomy" id="1667024"/>
    <lineage>
        <taxon>Bacteria</taxon>
        <taxon>Pseudomonadati</taxon>
        <taxon>Pseudomonadota</taxon>
        <taxon>Gammaproteobacteria</taxon>
        <taxon>Vibrionales</taxon>
        <taxon>Vibrionaceae</taxon>
        <taxon>Vibrio</taxon>
    </lineage>
</organism>
<reference evidence="2 3" key="1">
    <citation type="submission" date="2019-07" db="EMBL/GenBank/DDBJ databases">
        <title>The draft genome sequence of Vibrio algivorus M1486.</title>
        <authorList>
            <person name="Meng X."/>
        </authorList>
    </citation>
    <scope>NUCLEOTIDE SEQUENCE [LARGE SCALE GENOMIC DNA]</scope>
    <source>
        <strain evidence="2 3">M1486</strain>
    </source>
</reference>
<dbReference type="NCBIfam" id="TIGR02451">
    <property type="entry name" value="anti_sig_ChrR"/>
    <property type="match status" value="1"/>
</dbReference>
<dbReference type="OrthoDB" id="2988517at2"/>
<dbReference type="SUPFAM" id="SSF51182">
    <property type="entry name" value="RmlC-like cupins"/>
    <property type="match status" value="1"/>
</dbReference>
<evidence type="ECO:0000313" key="3">
    <source>
        <dbReference type="Proteomes" id="UP000319828"/>
    </source>
</evidence>
<protein>
    <submittedName>
        <fullName evidence="2">Transcriptional regulator</fullName>
    </submittedName>
</protein>
<gene>
    <name evidence="2" type="ORF">FOF44_06025</name>
</gene>
<dbReference type="RefSeq" id="WP_144387766.1">
    <property type="nucleotide sequence ID" value="NZ_CANNCB010000014.1"/>
</dbReference>